<dbReference type="EMBL" id="CP036267">
    <property type="protein sequence ID" value="QDT30985.1"/>
    <property type="molecule type" value="Genomic_DNA"/>
</dbReference>
<dbReference type="EMBL" id="CP036267">
    <property type="protein sequence ID" value="QDT30941.1"/>
    <property type="molecule type" value="Genomic_DNA"/>
</dbReference>
<gene>
    <name evidence="1" type="ORF">Mal48_01700</name>
    <name evidence="2" type="ORF">Mal48_02140</name>
</gene>
<dbReference type="AlphaFoldDB" id="A0A517QHA1"/>
<dbReference type="RefSeq" id="WP_145195233.1">
    <property type="nucleotide sequence ID" value="NZ_CP036267.1"/>
</dbReference>
<accession>A0A517QHA1</accession>
<name>A0A517QHA1_9PLAN</name>
<keyword evidence="3" id="KW-1185">Reference proteome</keyword>
<dbReference type="KEGG" id="tpol:Mal48_01700"/>
<dbReference type="KEGG" id="tpol:Mal48_02140"/>
<proteinExistence type="predicted"/>
<dbReference type="Proteomes" id="UP000315724">
    <property type="component" value="Chromosome"/>
</dbReference>
<protein>
    <submittedName>
        <fullName evidence="2">Uncharacterized protein</fullName>
    </submittedName>
</protein>
<evidence type="ECO:0000313" key="1">
    <source>
        <dbReference type="EMBL" id="QDT30941.1"/>
    </source>
</evidence>
<sequence length="512" mass="55177">MEANVIHSEDWPAVSSLIQRERAGQFAGLGNGPGSAVGAVPTRFAVLTKEVIDGVAEAALMIPSERFTQDVFTPDGLPFHLTIGEREGAGDVEKTGDLQAGITRQELLSVLETTSLQGQIERVEFDGPRWKVVYKSTRPAGARILSDPDQERLFVSANHLVSAGEKIRVKIDLMTAGDIPAGTMVQVVSVPGKGWAVTELEEFQAAGETTIIGGDPYTYADECTRQILPAGVSSDCPACGDDTPEGFSVSFPGQSSPEFLKLLYADLSAQDSEGIDTSDPIQNRQSLLHDAGSVFESDAFNDGSMYWHIEIFDNADSGPSARLELCGTDETIYSDGLKIVYWTKGVFDCLSANSLSRVSHLSKGSAAMGRHEFPPCVTVTPFAHSCRPKSGAHNAAFNCVAYWSAILDGQELIAGPAVNDPDDGERDCVWSPYEAAGTSMTVGFYWTGIESLNVARQVRFTAEVEIVRGDDRATYRLTQRGDDRPSCFGMTLQKATGGDTLPGTITIRPWQK</sequence>
<evidence type="ECO:0000313" key="3">
    <source>
        <dbReference type="Proteomes" id="UP000315724"/>
    </source>
</evidence>
<reference evidence="2 3" key="1">
    <citation type="submission" date="2019-02" db="EMBL/GenBank/DDBJ databases">
        <title>Deep-cultivation of Planctomycetes and their phenomic and genomic characterization uncovers novel biology.</title>
        <authorList>
            <person name="Wiegand S."/>
            <person name="Jogler M."/>
            <person name="Boedeker C."/>
            <person name="Pinto D."/>
            <person name="Vollmers J."/>
            <person name="Rivas-Marin E."/>
            <person name="Kohn T."/>
            <person name="Peeters S.H."/>
            <person name="Heuer A."/>
            <person name="Rast P."/>
            <person name="Oberbeckmann S."/>
            <person name="Bunk B."/>
            <person name="Jeske O."/>
            <person name="Meyerdierks A."/>
            <person name="Storesund J.E."/>
            <person name="Kallscheuer N."/>
            <person name="Luecker S."/>
            <person name="Lage O.M."/>
            <person name="Pohl T."/>
            <person name="Merkel B.J."/>
            <person name="Hornburger P."/>
            <person name="Mueller R.-W."/>
            <person name="Bruemmer F."/>
            <person name="Labrenz M."/>
            <person name="Spormann A.M."/>
            <person name="Op den Camp H."/>
            <person name="Overmann J."/>
            <person name="Amann R."/>
            <person name="Jetten M.S.M."/>
            <person name="Mascher T."/>
            <person name="Medema M.H."/>
            <person name="Devos D.P."/>
            <person name="Kaster A.-K."/>
            <person name="Ovreas L."/>
            <person name="Rohde M."/>
            <person name="Galperin M.Y."/>
            <person name="Jogler C."/>
        </authorList>
    </citation>
    <scope>NUCLEOTIDE SEQUENCE [LARGE SCALE GENOMIC DNA]</scope>
    <source>
        <strain evidence="2 3">Mal48</strain>
    </source>
</reference>
<dbReference type="OrthoDB" id="9836880at2"/>
<evidence type="ECO:0000313" key="2">
    <source>
        <dbReference type="EMBL" id="QDT30985.1"/>
    </source>
</evidence>
<organism evidence="2 3">
    <name type="scientific">Thalassoglobus polymorphus</name>
    <dbReference type="NCBI Taxonomy" id="2527994"/>
    <lineage>
        <taxon>Bacteria</taxon>
        <taxon>Pseudomonadati</taxon>
        <taxon>Planctomycetota</taxon>
        <taxon>Planctomycetia</taxon>
        <taxon>Planctomycetales</taxon>
        <taxon>Planctomycetaceae</taxon>
        <taxon>Thalassoglobus</taxon>
    </lineage>
</organism>